<dbReference type="HAMAP" id="MF_00763">
    <property type="entry name" value="UPF0305"/>
    <property type="match status" value="1"/>
</dbReference>
<dbReference type="InterPro" id="IPR019215">
    <property type="entry name" value="DUF2115"/>
</dbReference>
<protein>
    <recommendedName>
        <fullName evidence="1">UPF0305 protein sm9_1781</fullName>
    </recommendedName>
</protein>
<dbReference type="KEGG" id="mmil:sm9_1781"/>
<proteinExistence type="inferred from homology"/>
<keyword evidence="3" id="KW-1185">Reference proteome</keyword>
<dbReference type="GeneID" id="26736726"/>
<evidence type="ECO:0000313" key="2">
    <source>
        <dbReference type="EMBL" id="ALT69548.1"/>
    </source>
</evidence>
<sequence>MSGYSAMYNDFSNVAIAEEKVSPQAILKVLKEYSATISVFDLMKVNAEMIEESKYVQENYKDKSHAVYAKYFLGRIREIRNDNAIYDNDIDKEEFIDAVATLKSYHDAESLTHKTKFPLIYAIVSLYTTFVLEEPIHPVGTPFPGSLKVEEKNGVFYCPVKDANLESPNAVCKMCIAEQLDF</sequence>
<evidence type="ECO:0000313" key="3">
    <source>
        <dbReference type="Proteomes" id="UP000067738"/>
    </source>
</evidence>
<reference evidence="2 3" key="1">
    <citation type="submission" date="2015-04" db="EMBL/GenBank/DDBJ databases">
        <title>The complete genome sequence of the rumen methanogen Methanobrevibacter millerae SM9.</title>
        <authorList>
            <person name="Leahy S.C."/>
            <person name="Kelly W.J."/>
            <person name="Pacheco D.M."/>
            <person name="Li D."/>
            <person name="Altermann E."/>
            <person name="Attwood G.T."/>
        </authorList>
    </citation>
    <scope>NUCLEOTIDE SEQUENCE [LARGE SCALE GENOMIC DNA]</scope>
    <source>
        <strain evidence="2 3">SM9</strain>
    </source>
</reference>
<dbReference type="Pfam" id="PF09888">
    <property type="entry name" value="DUF2115"/>
    <property type="match status" value="1"/>
</dbReference>
<dbReference type="EMBL" id="CP011266">
    <property type="protein sequence ID" value="ALT69548.1"/>
    <property type="molecule type" value="Genomic_DNA"/>
</dbReference>
<evidence type="ECO:0000256" key="1">
    <source>
        <dbReference type="HAMAP-Rule" id="MF_00763"/>
    </source>
</evidence>
<dbReference type="Proteomes" id="UP000067738">
    <property type="component" value="Chromosome"/>
</dbReference>
<dbReference type="PATRIC" id="fig|230361.4.peg.1843"/>
<dbReference type="OrthoDB" id="81482at2157"/>
<organism evidence="2 3">
    <name type="scientific">Methanobrevibacter millerae</name>
    <dbReference type="NCBI Taxonomy" id="230361"/>
    <lineage>
        <taxon>Archaea</taxon>
        <taxon>Methanobacteriati</taxon>
        <taxon>Methanobacteriota</taxon>
        <taxon>Methanomada group</taxon>
        <taxon>Methanobacteria</taxon>
        <taxon>Methanobacteriales</taxon>
        <taxon>Methanobacteriaceae</taxon>
        <taxon>Methanobrevibacter</taxon>
    </lineage>
</organism>
<name>A0A0U3CM17_9EURY</name>
<dbReference type="RefSeq" id="WP_058739778.1">
    <property type="nucleotide sequence ID" value="NZ_CP011266.1"/>
</dbReference>
<dbReference type="AlphaFoldDB" id="A0A0U3CM17"/>
<gene>
    <name evidence="2" type="ORF">sm9_1781</name>
</gene>
<comment type="similarity">
    <text evidence="1">Belongs to the UPF0305 family.</text>
</comment>
<accession>A0A0U3CM17</accession>